<accession>A0AAW5N6V3</accession>
<name>A0AAW5N6V3_9BACT</name>
<comment type="caution">
    <text evidence="3">The sequence shown here is derived from an EMBL/GenBank/DDBJ whole genome shotgun (WGS) entry which is preliminary data.</text>
</comment>
<proteinExistence type="predicted"/>
<keyword evidence="4" id="KW-1185">Reference proteome</keyword>
<gene>
    <name evidence="3" type="ORF">NW209_01680</name>
</gene>
<reference evidence="3 4" key="1">
    <citation type="submission" date="2022-08" db="EMBL/GenBank/DDBJ databases">
        <authorList>
            <person name="Zeman M."/>
            <person name="Kubasova T."/>
        </authorList>
    </citation>
    <scope>NUCLEOTIDE SEQUENCE [LARGE SCALE GENOMIC DNA]</scope>
    <source>
        <strain evidence="3 4">ET62</strain>
    </source>
</reference>
<dbReference type="Gene3D" id="2.40.50.500">
    <property type="entry name" value="NigD-like N-terminal OB domain"/>
    <property type="match status" value="1"/>
</dbReference>
<dbReference type="AlphaFoldDB" id="A0AAW5N6V3"/>
<dbReference type="Gene3D" id="2.60.40.2370">
    <property type="entry name" value="NigD-like, C-terminal beta sandwich domain"/>
    <property type="match status" value="1"/>
</dbReference>
<dbReference type="Pfam" id="PF17415">
    <property type="entry name" value="NigD_C"/>
    <property type="match status" value="1"/>
</dbReference>
<protein>
    <submittedName>
        <fullName evidence="3">NigD-like protein</fullName>
    </submittedName>
</protein>
<feature type="domain" description="NigD-like C-terminal" evidence="2">
    <location>
        <begin position="107"/>
        <end position="220"/>
    </location>
</feature>
<evidence type="ECO:0000259" key="2">
    <source>
        <dbReference type="Pfam" id="PF17415"/>
    </source>
</evidence>
<evidence type="ECO:0000313" key="4">
    <source>
        <dbReference type="Proteomes" id="UP001204579"/>
    </source>
</evidence>
<dbReference type="InterPro" id="IPR038143">
    <property type="entry name" value="NigD-like_C_dom_sf"/>
</dbReference>
<dbReference type="Proteomes" id="UP001204579">
    <property type="component" value="Unassembled WGS sequence"/>
</dbReference>
<dbReference type="InterPro" id="IPR024299">
    <property type="entry name" value="NigD-like_OB_dom"/>
</dbReference>
<sequence>MKGLKFYVGTLLVGACGLFQGCDSDDGFSLGDIGRDWVTVHVEGTGAYSFTGDTWGTMWPAATAIWGYRPVEGQRAILYFNPLYENFQSYDYGIKPEYIYDILTKSVEKLTPENEAEYGNDPAYISDAWIGGGYLNLVFAQHVPQKEPHRVSLVQATEELTDDGYIQLEYRYNTYGDTLDVRMIEGAVSYNLNTLDLENAKGIKLKLNDAVKGSREVTFTRMDEDTPEAAKEMDFSQMNAR</sequence>
<dbReference type="Pfam" id="PF12667">
    <property type="entry name" value="NigD_N"/>
    <property type="match status" value="1"/>
</dbReference>
<feature type="domain" description="NigD-like N-terminal OB" evidence="1">
    <location>
        <begin position="38"/>
        <end position="102"/>
    </location>
</feature>
<organism evidence="3 4">
    <name type="scientific">Phocaeicola barnesiae</name>
    <dbReference type="NCBI Taxonomy" id="376804"/>
    <lineage>
        <taxon>Bacteria</taxon>
        <taxon>Pseudomonadati</taxon>
        <taxon>Bacteroidota</taxon>
        <taxon>Bacteroidia</taxon>
        <taxon>Bacteroidales</taxon>
        <taxon>Bacteroidaceae</taxon>
        <taxon>Phocaeicola</taxon>
    </lineage>
</organism>
<evidence type="ECO:0000313" key="3">
    <source>
        <dbReference type="EMBL" id="MCR8872739.1"/>
    </source>
</evidence>
<dbReference type="PROSITE" id="PS51257">
    <property type="entry name" value="PROKAR_LIPOPROTEIN"/>
    <property type="match status" value="1"/>
</dbReference>
<dbReference type="InterPro" id="IPR038179">
    <property type="entry name" value="NigD-like_N_sf"/>
</dbReference>
<dbReference type="InterPro" id="IPR035376">
    <property type="entry name" value="NigD_C"/>
</dbReference>
<dbReference type="GeneID" id="82443451"/>
<evidence type="ECO:0000259" key="1">
    <source>
        <dbReference type="Pfam" id="PF12667"/>
    </source>
</evidence>
<dbReference type="EMBL" id="JANRHJ010000002">
    <property type="protein sequence ID" value="MCR8872739.1"/>
    <property type="molecule type" value="Genomic_DNA"/>
</dbReference>
<dbReference type="RefSeq" id="WP_022339772.1">
    <property type="nucleotide sequence ID" value="NZ_CALULB010000002.1"/>
</dbReference>